<keyword evidence="3 13" id="KW-0540">Nuclease</keyword>
<evidence type="ECO:0000313" key="15">
    <source>
        <dbReference type="EMBL" id="EEX71436.1"/>
    </source>
</evidence>
<dbReference type="PROSITE" id="PS01321">
    <property type="entry name" value="RUVC"/>
    <property type="match status" value="1"/>
</dbReference>
<gene>
    <name evidence="13 15" type="primary">ruvC</name>
    <name evidence="15" type="ORF">GCWU000325_01748</name>
</gene>
<comment type="catalytic activity">
    <reaction evidence="12 13">
        <text>Endonucleolytic cleavage at a junction such as a reciprocal single-stranded crossover between two homologous DNA duplexes (Holliday junction).</text>
        <dbReference type="EC" id="3.1.21.10"/>
    </reaction>
</comment>
<protein>
    <recommendedName>
        <fullName evidence="13 14">Crossover junction endodeoxyribonuclease RuvC</fullName>
        <ecNumber evidence="13 14">3.1.21.10</ecNumber>
    </recommendedName>
    <alternativeName>
        <fullName evidence="13">Holliday junction nuclease RuvC</fullName>
    </alternativeName>
    <alternativeName>
        <fullName evidence="13">Holliday junction resolvase RuvC</fullName>
    </alternativeName>
</protein>
<dbReference type="Gene3D" id="3.30.420.10">
    <property type="entry name" value="Ribonuclease H-like superfamily/Ribonuclease H"/>
    <property type="match status" value="1"/>
</dbReference>
<dbReference type="STRING" id="626522.GCWU000325_01748"/>
<dbReference type="InterPro" id="IPR036397">
    <property type="entry name" value="RNaseH_sf"/>
</dbReference>
<dbReference type="GO" id="GO:0006310">
    <property type="term" value="P:DNA recombination"/>
    <property type="evidence" value="ECO:0007669"/>
    <property type="project" value="UniProtKB-UniRule"/>
</dbReference>
<dbReference type="GO" id="GO:0000287">
    <property type="term" value="F:magnesium ion binding"/>
    <property type="evidence" value="ECO:0007669"/>
    <property type="project" value="UniProtKB-UniRule"/>
</dbReference>
<keyword evidence="2 13" id="KW-0963">Cytoplasm</keyword>
<dbReference type="SUPFAM" id="SSF53098">
    <property type="entry name" value="Ribonuclease H-like"/>
    <property type="match status" value="1"/>
</dbReference>
<dbReference type="GO" id="GO:0048476">
    <property type="term" value="C:Holliday junction resolvase complex"/>
    <property type="evidence" value="ECO:0007669"/>
    <property type="project" value="UniProtKB-UniRule"/>
</dbReference>
<dbReference type="Pfam" id="PF02075">
    <property type="entry name" value="RuvC"/>
    <property type="match status" value="1"/>
</dbReference>
<dbReference type="PANTHER" id="PTHR30194:SF3">
    <property type="entry name" value="CROSSOVER JUNCTION ENDODEOXYRIBONUCLEASE RUVC"/>
    <property type="match status" value="1"/>
</dbReference>
<dbReference type="Proteomes" id="UP000003460">
    <property type="component" value="Unassembled WGS sequence"/>
</dbReference>
<comment type="similarity">
    <text evidence="1 13">Belongs to the RuvC family.</text>
</comment>
<comment type="subunit">
    <text evidence="13">Homodimer which binds Holliday junction (HJ) DNA. The HJ becomes 2-fold symmetrical on binding to RuvC with unstacked arms; it has a different conformation from HJ DNA in complex with RuvA. In the full resolvosome a probable DNA-RuvA(4)-RuvB(12)-RuvC(2) complex forms which resolves the HJ.</text>
</comment>
<evidence type="ECO:0000256" key="1">
    <source>
        <dbReference type="ARBA" id="ARBA00009518"/>
    </source>
</evidence>
<dbReference type="PANTHER" id="PTHR30194">
    <property type="entry name" value="CROSSOVER JUNCTION ENDODEOXYRIBONUCLEASE RUVC"/>
    <property type="match status" value="1"/>
</dbReference>
<keyword evidence="4 13" id="KW-0479">Metal-binding</keyword>
<dbReference type="InterPro" id="IPR012337">
    <property type="entry name" value="RNaseH-like_sf"/>
</dbReference>
<feature type="active site" evidence="13">
    <location>
        <position position="174"/>
    </location>
</feature>
<dbReference type="GO" id="GO:0005737">
    <property type="term" value="C:cytoplasm"/>
    <property type="evidence" value="ECO:0007669"/>
    <property type="project" value="UniProtKB-SubCell"/>
</dbReference>
<evidence type="ECO:0000256" key="3">
    <source>
        <dbReference type="ARBA" id="ARBA00022722"/>
    </source>
</evidence>
<dbReference type="AlphaFoldDB" id="C9LHH6"/>
<dbReference type="FunFam" id="3.30.420.10:FF:000002">
    <property type="entry name" value="Crossover junction endodeoxyribonuclease RuvC"/>
    <property type="match status" value="1"/>
</dbReference>
<evidence type="ECO:0000256" key="11">
    <source>
        <dbReference type="ARBA" id="ARBA00023204"/>
    </source>
</evidence>
<dbReference type="NCBIfam" id="TIGR00228">
    <property type="entry name" value="ruvC"/>
    <property type="match status" value="1"/>
</dbReference>
<dbReference type="CDD" id="cd16962">
    <property type="entry name" value="RuvC"/>
    <property type="match status" value="1"/>
</dbReference>
<evidence type="ECO:0000256" key="5">
    <source>
        <dbReference type="ARBA" id="ARBA00022759"/>
    </source>
</evidence>
<keyword evidence="5 13" id="KW-0255">Endonuclease</keyword>
<dbReference type="eggNOG" id="COG0817">
    <property type="taxonomic scope" value="Bacteria"/>
</dbReference>
<comment type="function">
    <text evidence="13">The RuvA-RuvB-RuvC complex processes Holliday junction (HJ) DNA during genetic recombination and DNA repair. Endonuclease that resolves HJ intermediates. Cleaves cruciform DNA by making single-stranded nicks across the HJ at symmetrical positions within the homologous arms, yielding a 5'-phosphate and a 3'-hydroxyl group; requires a central core of homology in the junction. The consensus cleavage sequence is 5'-(A/T)TT(C/G)-3'. Cleavage occurs on the 3'-side of the TT dinucleotide at the point of strand exchange. HJ branch migration catalyzed by RuvA-RuvB allows RuvC to scan DNA until it finds its consensus sequence, where it cleaves and resolves the cruciform DNA.</text>
</comment>
<keyword evidence="11 13" id="KW-0234">DNA repair</keyword>
<evidence type="ECO:0000256" key="13">
    <source>
        <dbReference type="HAMAP-Rule" id="MF_00034"/>
    </source>
</evidence>
<dbReference type="GO" id="GO:0003677">
    <property type="term" value="F:DNA binding"/>
    <property type="evidence" value="ECO:0007669"/>
    <property type="project" value="UniProtKB-KW"/>
</dbReference>
<evidence type="ECO:0000313" key="16">
    <source>
        <dbReference type="Proteomes" id="UP000003460"/>
    </source>
</evidence>
<feature type="active site" evidence="13">
    <location>
        <position position="39"/>
    </location>
</feature>
<comment type="caution">
    <text evidence="15">The sequence shown here is derived from an EMBL/GenBank/DDBJ whole genome shotgun (WGS) entry which is preliminary data.</text>
</comment>
<evidence type="ECO:0000256" key="8">
    <source>
        <dbReference type="ARBA" id="ARBA00022842"/>
    </source>
</evidence>
<keyword evidence="9 13" id="KW-0238">DNA-binding</keyword>
<dbReference type="HAMAP" id="MF_00034">
    <property type="entry name" value="RuvC"/>
    <property type="match status" value="1"/>
</dbReference>
<comment type="cofactor">
    <cofactor evidence="13">
        <name>Mg(2+)</name>
        <dbReference type="ChEBI" id="CHEBI:18420"/>
    </cofactor>
    <text evidence="13">Binds 2 Mg(2+) ion per subunit.</text>
</comment>
<reference evidence="15" key="1">
    <citation type="submission" date="2009-09" db="EMBL/GenBank/DDBJ databases">
        <authorList>
            <person name="Weinstock G."/>
            <person name="Sodergren E."/>
            <person name="Clifton S."/>
            <person name="Fulton L."/>
            <person name="Fulton B."/>
            <person name="Courtney L."/>
            <person name="Fronick C."/>
            <person name="Harrison M."/>
            <person name="Strong C."/>
            <person name="Farmer C."/>
            <person name="Delahaunty K."/>
            <person name="Markovic C."/>
            <person name="Hall O."/>
            <person name="Minx P."/>
            <person name="Tomlinson C."/>
            <person name="Mitreva M."/>
            <person name="Nelson J."/>
            <person name="Hou S."/>
            <person name="Wollam A."/>
            <person name="Pepin K.H."/>
            <person name="Johnson M."/>
            <person name="Bhonagiri V."/>
            <person name="Nash W.E."/>
            <person name="Warren W."/>
            <person name="Chinwalla A."/>
            <person name="Mardis E.R."/>
            <person name="Wilson R.K."/>
        </authorList>
    </citation>
    <scope>NUCLEOTIDE SEQUENCE [LARGE SCALE GENOMIC DNA]</scope>
    <source>
        <strain evidence="15">ATCC 51259</strain>
    </source>
</reference>
<evidence type="ECO:0000256" key="2">
    <source>
        <dbReference type="ARBA" id="ARBA00022490"/>
    </source>
</evidence>
<dbReference type="GO" id="GO:0006281">
    <property type="term" value="P:DNA repair"/>
    <property type="evidence" value="ECO:0007669"/>
    <property type="project" value="UniProtKB-UniRule"/>
</dbReference>
<evidence type="ECO:0000256" key="7">
    <source>
        <dbReference type="ARBA" id="ARBA00022801"/>
    </source>
</evidence>
<evidence type="ECO:0000256" key="10">
    <source>
        <dbReference type="ARBA" id="ARBA00023172"/>
    </source>
</evidence>
<evidence type="ECO:0000256" key="9">
    <source>
        <dbReference type="ARBA" id="ARBA00023125"/>
    </source>
</evidence>
<sequence length="235" mass="26416">MGYQAVIRIFATINSRYPFALVLLQRMRKTIDKVILGIDPGTNLLGYGVLHIRNNKVEMEAMGVIDLRKVKDVYLKLGRIHERIIGIIDSFHPDELAIEAPFFGKNIQSMLKLGRAQGVAIAAAISRDIPIHEYAPLKIKMAITGNGQASKEQVADFLKRILSLKEEQMLSYMDATDALAAAYCHYLQDGREEKTLGVPHSWAAFVKQNQNRVAVLPNKSRLKIDNCQTKKTLKE</sequence>
<dbReference type="PRINTS" id="PR00696">
    <property type="entry name" value="RSOLVASERUVC"/>
</dbReference>
<dbReference type="InterPro" id="IPR020563">
    <property type="entry name" value="X-over_junc_endoDNase_Mg_BS"/>
</dbReference>
<keyword evidence="10 13" id="KW-0233">DNA recombination</keyword>
<evidence type="ECO:0000256" key="6">
    <source>
        <dbReference type="ARBA" id="ARBA00022763"/>
    </source>
</evidence>
<feature type="binding site" evidence="13">
    <location>
        <position position="39"/>
    </location>
    <ligand>
        <name>Mg(2+)</name>
        <dbReference type="ChEBI" id="CHEBI:18420"/>
        <label>1</label>
    </ligand>
</feature>
<comment type="subcellular location">
    <subcellularLocation>
        <location evidence="13">Cytoplasm</location>
    </subcellularLocation>
</comment>
<keyword evidence="6 13" id="KW-0227">DNA damage</keyword>
<dbReference type="EMBL" id="ACIJ02000021">
    <property type="protein sequence ID" value="EEX71436.1"/>
    <property type="molecule type" value="Genomic_DNA"/>
</dbReference>
<evidence type="ECO:0000256" key="4">
    <source>
        <dbReference type="ARBA" id="ARBA00022723"/>
    </source>
</evidence>
<proteinExistence type="inferred from homology"/>
<keyword evidence="7 13" id="KW-0378">Hydrolase</keyword>
<name>C9LHH6_9BACT</name>
<feature type="active site" evidence="13">
    <location>
        <position position="99"/>
    </location>
</feature>
<evidence type="ECO:0000256" key="12">
    <source>
        <dbReference type="ARBA" id="ARBA00029354"/>
    </source>
</evidence>
<dbReference type="GO" id="GO:0008821">
    <property type="term" value="F:crossover junction DNA endonuclease activity"/>
    <property type="evidence" value="ECO:0007669"/>
    <property type="project" value="UniProtKB-UniRule"/>
</dbReference>
<feature type="binding site" evidence="13">
    <location>
        <position position="174"/>
    </location>
    <ligand>
        <name>Mg(2+)</name>
        <dbReference type="ChEBI" id="CHEBI:18420"/>
        <label>1</label>
    </ligand>
</feature>
<dbReference type="InterPro" id="IPR002176">
    <property type="entry name" value="X-over_junc_endoDNase_RuvC"/>
</dbReference>
<dbReference type="EC" id="3.1.21.10" evidence="13 14"/>
<keyword evidence="8 13" id="KW-0460">Magnesium</keyword>
<evidence type="ECO:0000256" key="14">
    <source>
        <dbReference type="NCBIfam" id="TIGR00228"/>
    </source>
</evidence>
<feature type="binding site" evidence="13">
    <location>
        <position position="99"/>
    </location>
    <ligand>
        <name>Mg(2+)</name>
        <dbReference type="ChEBI" id="CHEBI:18420"/>
        <label>2</label>
    </ligand>
</feature>
<organism evidence="15 16">
    <name type="scientific">Alloprevotella tannerae ATCC 51259</name>
    <dbReference type="NCBI Taxonomy" id="626522"/>
    <lineage>
        <taxon>Bacteria</taxon>
        <taxon>Pseudomonadati</taxon>
        <taxon>Bacteroidota</taxon>
        <taxon>Bacteroidia</taxon>
        <taxon>Bacteroidales</taxon>
        <taxon>Prevotellaceae</taxon>
        <taxon>Alloprevotella</taxon>
    </lineage>
</organism>
<accession>C9LHH6</accession>
<dbReference type="HOGENOM" id="CLU_091257_3_0_10"/>
<keyword evidence="16" id="KW-1185">Reference proteome</keyword>